<sequence>MFKAINEHAHFLINYYSIVEIRKDIPKNSLSLLFLIINKNQSFNLNTENNIKIDALSLFLFERAFTMNTLYTLRYKYIHGGIDQMLPLMLSFDYMKWNNEIIQELNGLNKKISYIEIRLTSSDNLYTIENEKKRKYYLLANELKFIYKCKNKIIPIDLTWDELKTIYHKQYLKIKVDRSVICDIVLMERTVNG</sequence>
<keyword evidence="2" id="KW-1185">Reference proteome</keyword>
<dbReference type="EMBL" id="KE647200">
    <property type="protein sequence ID" value="EQB60944.1"/>
    <property type="molecule type" value="Genomic_DNA"/>
</dbReference>
<dbReference type="VEuPathDB" id="MicrosporidiaDB:NAPIS_ORF01489"/>
<accession>T0L8Y0</accession>
<evidence type="ECO:0000313" key="1">
    <source>
        <dbReference type="EMBL" id="EQB60944.1"/>
    </source>
</evidence>
<dbReference type="Proteomes" id="UP000053780">
    <property type="component" value="Unassembled WGS sequence"/>
</dbReference>
<evidence type="ECO:0000313" key="2">
    <source>
        <dbReference type="Proteomes" id="UP000053780"/>
    </source>
</evidence>
<gene>
    <name evidence="1" type="ORF">NAPIS_ORF01489</name>
</gene>
<protein>
    <submittedName>
        <fullName evidence="1">Uncharacterized protein</fullName>
    </submittedName>
</protein>
<name>T0L8Y0_9MICR</name>
<dbReference type="HOGENOM" id="CLU_1409161_0_0_1"/>
<dbReference type="AlphaFoldDB" id="T0L8Y0"/>
<reference evidence="1 2" key="1">
    <citation type="journal article" date="2013" name="BMC Genomics">
        <title>Genome sequencing and comparative genomics of honey bee microsporidia, Nosema apis reveal novel insights into host-parasite interactions.</title>
        <authorList>
            <person name="Chen Yp."/>
            <person name="Pettis J.S."/>
            <person name="Zhao Y."/>
            <person name="Liu X."/>
            <person name="Tallon L.J."/>
            <person name="Sadzewicz L.D."/>
            <person name="Li R."/>
            <person name="Zheng H."/>
            <person name="Huang S."/>
            <person name="Zhang X."/>
            <person name="Hamilton M.C."/>
            <person name="Pernal S.F."/>
            <person name="Melathopoulos A.P."/>
            <person name="Yan X."/>
            <person name="Evans J.D."/>
        </authorList>
    </citation>
    <scope>NUCLEOTIDE SEQUENCE [LARGE SCALE GENOMIC DNA]</scope>
    <source>
        <strain evidence="1 2">BRL 01</strain>
    </source>
</reference>
<organism evidence="1 2">
    <name type="scientific">Vairimorpha apis BRL 01</name>
    <dbReference type="NCBI Taxonomy" id="1037528"/>
    <lineage>
        <taxon>Eukaryota</taxon>
        <taxon>Fungi</taxon>
        <taxon>Fungi incertae sedis</taxon>
        <taxon>Microsporidia</taxon>
        <taxon>Nosematidae</taxon>
        <taxon>Vairimorpha</taxon>
    </lineage>
</organism>
<proteinExistence type="predicted"/>